<proteinExistence type="predicted"/>
<accession>A0ABS6APH3</accession>
<dbReference type="PROSITE" id="PS00018">
    <property type="entry name" value="EF_HAND_1"/>
    <property type="match status" value="1"/>
</dbReference>
<evidence type="ECO:0000259" key="2">
    <source>
        <dbReference type="PROSITE" id="PS50222"/>
    </source>
</evidence>
<evidence type="ECO:0000256" key="1">
    <source>
        <dbReference type="SAM" id="MobiDB-lite"/>
    </source>
</evidence>
<feature type="region of interest" description="Disordered" evidence="1">
    <location>
        <begin position="134"/>
        <end position="167"/>
    </location>
</feature>
<feature type="compositionally biased region" description="Low complexity" evidence="1">
    <location>
        <begin position="149"/>
        <end position="167"/>
    </location>
</feature>
<feature type="region of interest" description="Disordered" evidence="1">
    <location>
        <begin position="1"/>
        <end position="25"/>
    </location>
</feature>
<keyword evidence="4" id="KW-1185">Reference proteome</keyword>
<comment type="caution">
    <text evidence="3">The sequence shown here is derived from an EMBL/GenBank/DDBJ whole genome shotgun (WGS) entry which is preliminary data.</text>
</comment>
<sequence length="167" mass="17362">MLAAPGLALADSDHGHGAPGTAGEAGTMQDMMQTMMKMHGQMMGAGMNPGMMGAHQGGGMGMMDGAMMRMMIDGDMMAAHAAMQARLAEFDADADGALSLAEFEALHAAMIRDLTVDRFQYLDADGDGRITGEEMAAPAQRMERRRMMPGASGETGAETGAETPSGN</sequence>
<dbReference type="InterPro" id="IPR018247">
    <property type="entry name" value="EF_Hand_1_Ca_BS"/>
</dbReference>
<gene>
    <name evidence="3" type="ORF">KNW02_18535</name>
</gene>
<dbReference type="EMBL" id="JAHKNG010000055">
    <property type="protein sequence ID" value="MBU3032096.1"/>
    <property type="molecule type" value="Genomic_DNA"/>
</dbReference>
<protein>
    <submittedName>
        <fullName evidence="3">Calcium-binding protein</fullName>
    </submittedName>
</protein>
<evidence type="ECO:0000313" key="3">
    <source>
        <dbReference type="EMBL" id="MBU3032096.1"/>
    </source>
</evidence>
<feature type="domain" description="EF-hand" evidence="2">
    <location>
        <begin position="110"/>
        <end position="145"/>
    </location>
</feature>
<reference evidence="3" key="1">
    <citation type="submission" date="2021-06" db="EMBL/GenBank/DDBJ databases">
        <title>Paracoccus bacterium XHP0099 sp. nov., isolated from the surface waters of the Yellow Sea.</title>
        <authorList>
            <person name="Xue H."/>
            <person name="Zhang D."/>
        </authorList>
    </citation>
    <scope>NUCLEOTIDE SEQUENCE</scope>
    <source>
        <strain evidence="3">XHP0099</strain>
    </source>
</reference>
<dbReference type="PROSITE" id="PS50222">
    <property type="entry name" value="EF_HAND_2"/>
    <property type="match status" value="1"/>
</dbReference>
<dbReference type="InterPro" id="IPR002048">
    <property type="entry name" value="EF_hand_dom"/>
</dbReference>
<evidence type="ECO:0000313" key="4">
    <source>
        <dbReference type="Proteomes" id="UP001166191"/>
    </source>
</evidence>
<organism evidence="3 4">
    <name type="scientific">Paracoccus marinaquae</name>
    <dbReference type="NCBI Taxonomy" id="2841926"/>
    <lineage>
        <taxon>Bacteria</taxon>
        <taxon>Pseudomonadati</taxon>
        <taxon>Pseudomonadota</taxon>
        <taxon>Alphaproteobacteria</taxon>
        <taxon>Rhodobacterales</taxon>
        <taxon>Paracoccaceae</taxon>
        <taxon>Paracoccus</taxon>
    </lineage>
</organism>
<dbReference type="Pfam" id="PF13202">
    <property type="entry name" value="EF-hand_5"/>
    <property type="match status" value="2"/>
</dbReference>
<name>A0ABS6APH3_9RHOB</name>
<dbReference type="Proteomes" id="UP001166191">
    <property type="component" value="Unassembled WGS sequence"/>
</dbReference>